<keyword evidence="1" id="KW-0805">Transcription regulation</keyword>
<keyword evidence="2" id="KW-0238">DNA-binding</keyword>
<organism evidence="5 6">
    <name type="scientific">Pararhizobium antarcticum</name>
    <dbReference type="NCBI Taxonomy" id="1798805"/>
    <lineage>
        <taxon>Bacteria</taxon>
        <taxon>Pseudomonadati</taxon>
        <taxon>Pseudomonadota</taxon>
        <taxon>Alphaproteobacteria</taxon>
        <taxon>Hyphomicrobiales</taxon>
        <taxon>Rhizobiaceae</taxon>
        <taxon>Rhizobium/Agrobacterium group</taxon>
        <taxon>Pararhizobium</taxon>
    </lineage>
</organism>
<name>A0A657LUK9_9HYPH</name>
<reference evidence="5 6" key="1">
    <citation type="submission" date="2016-02" db="EMBL/GenBank/DDBJ databases">
        <title>Genome sequencing of a beta-galactosidase producing bacteria Rhizobium sp. 59.</title>
        <authorList>
            <person name="Wang D."/>
            <person name="Kot W."/>
            <person name="Qin Y."/>
            <person name="Hansen L."/>
            <person name="Naqvi K."/>
            <person name="Rensing C."/>
        </authorList>
    </citation>
    <scope>NUCLEOTIDE SEQUENCE [LARGE SCALE GENOMIC DNA]</scope>
    <source>
        <strain evidence="5 6">59</strain>
    </source>
</reference>
<dbReference type="GO" id="GO:0003700">
    <property type="term" value="F:DNA-binding transcription factor activity"/>
    <property type="evidence" value="ECO:0007669"/>
    <property type="project" value="InterPro"/>
</dbReference>
<dbReference type="SUPFAM" id="SSF46785">
    <property type="entry name" value="Winged helix' DNA-binding domain"/>
    <property type="match status" value="1"/>
</dbReference>
<keyword evidence="3" id="KW-0804">Transcription</keyword>
<dbReference type="Pfam" id="PF00392">
    <property type="entry name" value="GntR"/>
    <property type="match status" value="1"/>
</dbReference>
<dbReference type="PROSITE" id="PS50949">
    <property type="entry name" value="HTH_GNTR"/>
    <property type="match status" value="1"/>
</dbReference>
<dbReference type="SMART" id="SM00345">
    <property type="entry name" value="HTH_GNTR"/>
    <property type="match status" value="1"/>
</dbReference>
<dbReference type="OrthoDB" id="7005926at2"/>
<dbReference type="EMBL" id="LSRP01000096">
    <property type="protein sequence ID" value="OJF95018.1"/>
    <property type="molecule type" value="Genomic_DNA"/>
</dbReference>
<protein>
    <recommendedName>
        <fullName evidence="4">HTH gntR-type domain-containing protein</fullName>
    </recommendedName>
</protein>
<dbReference type="InterPro" id="IPR000524">
    <property type="entry name" value="Tscrpt_reg_HTH_GntR"/>
</dbReference>
<dbReference type="CDD" id="cd07377">
    <property type="entry name" value="WHTH_GntR"/>
    <property type="match status" value="1"/>
</dbReference>
<sequence length="233" mass="25361">MNDDTKSAKPVPENTVERAYLHLRDRTVSFGYRPGERINEVELAASLGMSRAPVREALNRLIADGLVVMEPGRGFFCRKLSAKEIADLFAVRADLEVSAVRAACGHADPLALETLTKDWEEVLAKQAGLSVDALVTADEDFHIRLAGLAGNAERLRYLGNINARIRFVRRINLEEEGRRAASLAEHALILAAVRAGDAQAAGHLVARHLSISAEEVLAHIHTGLARIYASEVA</sequence>
<dbReference type="InterPro" id="IPR008920">
    <property type="entry name" value="TF_FadR/GntR_C"/>
</dbReference>
<dbReference type="InterPro" id="IPR036388">
    <property type="entry name" value="WH-like_DNA-bd_sf"/>
</dbReference>
<dbReference type="SUPFAM" id="SSF48008">
    <property type="entry name" value="GntR ligand-binding domain-like"/>
    <property type="match status" value="1"/>
</dbReference>
<dbReference type="InterPro" id="IPR036390">
    <property type="entry name" value="WH_DNA-bd_sf"/>
</dbReference>
<evidence type="ECO:0000256" key="3">
    <source>
        <dbReference type="ARBA" id="ARBA00023163"/>
    </source>
</evidence>
<dbReference type="RefSeq" id="WP_071833921.1">
    <property type="nucleotide sequence ID" value="NZ_LSRP01000096.1"/>
</dbReference>
<accession>A0A657LUK9</accession>
<evidence type="ECO:0000259" key="4">
    <source>
        <dbReference type="PROSITE" id="PS50949"/>
    </source>
</evidence>
<dbReference type="Gene3D" id="1.20.120.530">
    <property type="entry name" value="GntR ligand-binding domain-like"/>
    <property type="match status" value="1"/>
</dbReference>
<comment type="caution">
    <text evidence="5">The sequence shown here is derived from an EMBL/GenBank/DDBJ whole genome shotgun (WGS) entry which is preliminary data.</text>
</comment>
<dbReference type="Pfam" id="PF07729">
    <property type="entry name" value="FCD"/>
    <property type="match status" value="1"/>
</dbReference>
<dbReference type="PRINTS" id="PR00035">
    <property type="entry name" value="HTHGNTR"/>
</dbReference>
<proteinExistence type="predicted"/>
<dbReference type="AlphaFoldDB" id="A0A657LUK9"/>
<evidence type="ECO:0000256" key="2">
    <source>
        <dbReference type="ARBA" id="ARBA00023125"/>
    </source>
</evidence>
<evidence type="ECO:0000256" key="1">
    <source>
        <dbReference type="ARBA" id="ARBA00023015"/>
    </source>
</evidence>
<dbReference type="PANTHER" id="PTHR43537">
    <property type="entry name" value="TRANSCRIPTIONAL REGULATOR, GNTR FAMILY"/>
    <property type="match status" value="1"/>
</dbReference>
<keyword evidence="6" id="KW-1185">Reference proteome</keyword>
<dbReference type="SMART" id="SM00895">
    <property type="entry name" value="FCD"/>
    <property type="match status" value="1"/>
</dbReference>
<evidence type="ECO:0000313" key="5">
    <source>
        <dbReference type="EMBL" id="OJF95018.1"/>
    </source>
</evidence>
<dbReference type="Proteomes" id="UP000182661">
    <property type="component" value="Unassembled WGS sequence"/>
</dbReference>
<evidence type="ECO:0000313" key="6">
    <source>
        <dbReference type="Proteomes" id="UP000182661"/>
    </source>
</evidence>
<dbReference type="InterPro" id="IPR011711">
    <property type="entry name" value="GntR_C"/>
</dbReference>
<feature type="domain" description="HTH gntR-type" evidence="4">
    <location>
        <begin position="13"/>
        <end position="80"/>
    </location>
</feature>
<dbReference type="GO" id="GO:0003677">
    <property type="term" value="F:DNA binding"/>
    <property type="evidence" value="ECO:0007669"/>
    <property type="project" value="UniProtKB-KW"/>
</dbReference>
<dbReference type="Gene3D" id="1.10.10.10">
    <property type="entry name" value="Winged helix-like DNA-binding domain superfamily/Winged helix DNA-binding domain"/>
    <property type="match status" value="1"/>
</dbReference>
<gene>
    <name evidence="5" type="ORF">AX760_04105</name>
</gene>
<dbReference type="PANTHER" id="PTHR43537:SF45">
    <property type="entry name" value="GNTR FAMILY REGULATORY PROTEIN"/>
    <property type="match status" value="1"/>
</dbReference>